<evidence type="ECO:0000256" key="3">
    <source>
        <dbReference type="ARBA" id="ARBA00022692"/>
    </source>
</evidence>
<evidence type="ECO:0000313" key="9">
    <source>
        <dbReference type="Proteomes" id="UP000639772"/>
    </source>
</evidence>
<dbReference type="GO" id="GO:0022857">
    <property type="term" value="F:transmembrane transporter activity"/>
    <property type="evidence" value="ECO:0007669"/>
    <property type="project" value="InterPro"/>
</dbReference>
<feature type="transmembrane region" description="Helical" evidence="6">
    <location>
        <begin position="138"/>
        <end position="156"/>
    </location>
</feature>
<feature type="transmembrane region" description="Helical" evidence="6">
    <location>
        <begin position="103"/>
        <end position="126"/>
    </location>
</feature>
<evidence type="ECO:0000256" key="6">
    <source>
        <dbReference type="RuleBase" id="RU363077"/>
    </source>
</evidence>
<feature type="transmembrane region" description="Helical" evidence="6">
    <location>
        <begin position="247"/>
        <end position="265"/>
    </location>
</feature>
<organism evidence="8 9">
    <name type="scientific">Vanilla planifolia</name>
    <name type="common">Vanilla</name>
    <dbReference type="NCBI Taxonomy" id="51239"/>
    <lineage>
        <taxon>Eukaryota</taxon>
        <taxon>Viridiplantae</taxon>
        <taxon>Streptophyta</taxon>
        <taxon>Embryophyta</taxon>
        <taxon>Tracheophyta</taxon>
        <taxon>Spermatophyta</taxon>
        <taxon>Magnoliopsida</taxon>
        <taxon>Liliopsida</taxon>
        <taxon>Asparagales</taxon>
        <taxon>Orchidaceae</taxon>
        <taxon>Vanilloideae</taxon>
        <taxon>Vanilleae</taxon>
        <taxon>Vanilla</taxon>
    </lineage>
</organism>
<feature type="transmembrane region" description="Helical" evidence="6">
    <location>
        <begin position="277"/>
        <end position="297"/>
    </location>
</feature>
<dbReference type="InterPro" id="IPR037185">
    <property type="entry name" value="EmrE-like"/>
</dbReference>
<dbReference type="GO" id="GO:0016020">
    <property type="term" value="C:membrane"/>
    <property type="evidence" value="ECO:0007669"/>
    <property type="project" value="UniProtKB-SubCell"/>
</dbReference>
<evidence type="ECO:0000259" key="7">
    <source>
        <dbReference type="Pfam" id="PF00892"/>
    </source>
</evidence>
<feature type="transmembrane region" description="Helical" evidence="6">
    <location>
        <begin position="182"/>
        <end position="202"/>
    </location>
</feature>
<evidence type="ECO:0000313" key="8">
    <source>
        <dbReference type="EMBL" id="KAG0463151.1"/>
    </source>
</evidence>
<feature type="domain" description="EamA" evidence="7">
    <location>
        <begin position="12"/>
        <end position="153"/>
    </location>
</feature>
<dbReference type="InterPro" id="IPR030184">
    <property type="entry name" value="WAT1-related"/>
</dbReference>
<evidence type="ECO:0000256" key="4">
    <source>
        <dbReference type="ARBA" id="ARBA00022989"/>
    </source>
</evidence>
<keyword evidence="5 6" id="KW-0472">Membrane</keyword>
<keyword evidence="3 6" id="KW-0812">Transmembrane</keyword>
<dbReference type="Proteomes" id="UP000639772">
    <property type="component" value="Chromosome 11"/>
</dbReference>
<feature type="transmembrane region" description="Helical" evidence="6">
    <location>
        <begin position="75"/>
        <end position="97"/>
    </location>
</feature>
<accession>A0A835UKX7</accession>
<evidence type="ECO:0000256" key="2">
    <source>
        <dbReference type="ARBA" id="ARBA00007635"/>
    </source>
</evidence>
<proteinExistence type="inferred from homology"/>
<dbReference type="EMBL" id="JADCNM010000011">
    <property type="protein sequence ID" value="KAG0463151.1"/>
    <property type="molecule type" value="Genomic_DNA"/>
</dbReference>
<feature type="transmembrane region" description="Helical" evidence="6">
    <location>
        <begin position="44"/>
        <end position="63"/>
    </location>
</feature>
<comment type="caution">
    <text evidence="8">The sequence shown here is derived from an EMBL/GenBank/DDBJ whole genome shotgun (WGS) entry which is preliminary data.</text>
</comment>
<dbReference type="InterPro" id="IPR000620">
    <property type="entry name" value="EamA_dom"/>
</dbReference>
<reference evidence="8 9" key="1">
    <citation type="journal article" date="2020" name="Nat. Food">
        <title>A phased Vanilla planifolia genome enables genetic improvement of flavour and production.</title>
        <authorList>
            <person name="Hasing T."/>
            <person name="Tang H."/>
            <person name="Brym M."/>
            <person name="Khazi F."/>
            <person name="Huang T."/>
            <person name="Chambers A.H."/>
        </authorList>
    </citation>
    <scope>NUCLEOTIDE SEQUENCE [LARGE SCALE GENOMIC DNA]</scope>
    <source>
        <tissue evidence="8">Leaf</tissue>
    </source>
</reference>
<dbReference type="Pfam" id="PF00892">
    <property type="entry name" value="EamA"/>
    <property type="match status" value="2"/>
</dbReference>
<keyword evidence="4 6" id="KW-1133">Transmembrane helix</keyword>
<evidence type="ECO:0000256" key="1">
    <source>
        <dbReference type="ARBA" id="ARBA00004141"/>
    </source>
</evidence>
<gene>
    <name evidence="8" type="ORF">HPP92_021627</name>
</gene>
<comment type="similarity">
    <text evidence="2 6">Belongs to the drug/metabolite transporter (DMT) superfamily. Plant drug/metabolite exporter (P-DME) (TC 2.A.7.4) family.</text>
</comment>
<feature type="transmembrane region" description="Helical" evidence="6">
    <location>
        <begin position="303"/>
        <end position="322"/>
    </location>
</feature>
<protein>
    <recommendedName>
        <fullName evidence="6">WAT1-related protein</fullName>
    </recommendedName>
</protein>
<name>A0A835UKX7_VANPL</name>
<sequence length="370" mass="40513">MGKQWLQKQMPVLAMVSLQFMYASISVAVKAALAQDISPMVFLVYRQLVASLLLLTISFIAIRKRQSELTVGRKGFCLAFMSAFIGVTIYQSCYYQGLRLASATIASSLSNIIPAVTFLMAAAVGLEKVWPMSMRTMAKALGTILCVCGAIIMALFKGQSLLNVEFKTTTVTSFLQGAGENWGLGCLLLIASFSCWSAWLIMQVPICRRHLDPLSLCTWMSILSTMQLAILTLFMEQDRKWKIDSGIILLLCLYTGLGSAVSYCVQSWCISIRGPLFSAMFSPLSTVITTIGASIFIHEKLYIGSLAGSAAVIGGLYIVLWGKAADEQINKNDYPDKSNDVKITISTENSHEICVSNLKEPLIQSLDGRN</sequence>
<dbReference type="OrthoDB" id="1728340at2759"/>
<comment type="subcellular location">
    <subcellularLocation>
        <location evidence="1 6">Membrane</location>
        <topology evidence="1 6">Multi-pass membrane protein</topology>
    </subcellularLocation>
</comment>
<feature type="domain" description="EamA" evidence="7">
    <location>
        <begin position="184"/>
        <end position="320"/>
    </location>
</feature>
<dbReference type="PANTHER" id="PTHR31218">
    <property type="entry name" value="WAT1-RELATED PROTEIN"/>
    <property type="match status" value="1"/>
</dbReference>
<evidence type="ECO:0000256" key="5">
    <source>
        <dbReference type="ARBA" id="ARBA00023136"/>
    </source>
</evidence>
<dbReference type="AlphaFoldDB" id="A0A835UKX7"/>
<dbReference type="SUPFAM" id="SSF103481">
    <property type="entry name" value="Multidrug resistance efflux transporter EmrE"/>
    <property type="match status" value="2"/>
</dbReference>
<feature type="transmembrane region" description="Helical" evidence="6">
    <location>
        <begin position="214"/>
        <end position="235"/>
    </location>
</feature>